<sequence length="96" mass="10962">MSSIRKHSVQLPWAGPLLVLLSLRDLHNYCGDVWPLIHHDVATPQDFLVDIFHGITVGATQAVRLYTRRNMLTRGSTILQQIDVFCNFNKFTSHSM</sequence>
<accession>A0AA39P0Z1</accession>
<proteinExistence type="predicted"/>
<comment type="caution">
    <text evidence="1">The sequence shown here is derived from an EMBL/GenBank/DDBJ whole genome shotgun (WGS) entry which is preliminary data.</text>
</comment>
<protein>
    <submittedName>
        <fullName evidence="1">Uncharacterized protein</fullName>
    </submittedName>
</protein>
<name>A0AA39P0Z1_9AGAR</name>
<evidence type="ECO:0000313" key="1">
    <source>
        <dbReference type="EMBL" id="KAK0475537.1"/>
    </source>
</evidence>
<evidence type="ECO:0000313" key="2">
    <source>
        <dbReference type="Proteomes" id="UP001175227"/>
    </source>
</evidence>
<dbReference type="EMBL" id="JAUEPR010000023">
    <property type="protein sequence ID" value="KAK0475537.1"/>
    <property type="molecule type" value="Genomic_DNA"/>
</dbReference>
<dbReference type="AlphaFoldDB" id="A0AA39P0Z1"/>
<keyword evidence="2" id="KW-1185">Reference proteome</keyword>
<dbReference type="Proteomes" id="UP001175227">
    <property type="component" value="Unassembled WGS sequence"/>
</dbReference>
<organism evidence="1 2">
    <name type="scientific">Armillaria novae-zelandiae</name>
    <dbReference type="NCBI Taxonomy" id="153914"/>
    <lineage>
        <taxon>Eukaryota</taxon>
        <taxon>Fungi</taxon>
        <taxon>Dikarya</taxon>
        <taxon>Basidiomycota</taxon>
        <taxon>Agaricomycotina</taxon>
        <taxon>Agaricomycetes</taxon>
        <taxon>Agaricomycetidae</taxon>
        <taxon>Agaricales</taxon>
        <taxon>Marasmiineae</taxon>
        <taxon>Physalacriaceae</taxon>
        <taxon>Armillaria</taxon>
    </lineage>
</organism>
<gene>
    <name evidence="1" type="ORF">IW261DRAFT_1494927</name>
</gene>
<reference evidence="1" key="1">
    <citation type="submission" date="2023-06" db="EMBL/GenBank/DDBJ databases">
        <authorList>
            <consortium name="Lawrence Berkeley National Laboratory"/>
            <person name="Ahrendt S."/>
            <person name="Sahu N."/>
            <person name="Indic B."/>
            <person name="Wong-Bajracharya J."/>
            <person name="Merenyi Z."/>
            <person name="Ke H.-M."/>
            <person name="Monk M."/>
            <person name="Kocsube S."/>
            <person name="Drula E."/>
            <person name="Lipzen A."/>
            <person name="Balint B."/>
            <person name="Henrissat B."/>
            <person name="Andreopoulos B."/>
            <person name="Martin F.M."/>
            <person name="Harder C.B."/>
            <person name="Rigling D."/>
            <person name="Ford K.L."/>
            <person name="Foster G.D."/>
            <person name="Pangilinan J."/>
            <person name="Papanicolaou A."/>
            <person name="Barry K."/>
            <person name="LaButti K."/>
            <person name="Viragh M."/>
            <person name="Koriabine M."/>
            <person name="Yan M."/>
            <person name="Riley R."/>
            <person name="Champramary S."/>
            <person name="Plett K.L."/>
            <person name="Tsai I.J."/>
            <person name="Slot J."/>
            <person name="Sipos G."/>
            <person name="Plett J."/>
            <person name="Nagy L.G."/>
            <person name="Grigoriev I.V."/>
        </authorList>
    </citation>
    <scope>NUCLEOTIDE SEQUENCE</scope>
    <source>
        <strain evidence="1">ICMP 16352</strain>
    </source>
</reference>